<evidence type="ECO:0000313" key="1">
    <source>
        <dbReference type="EMBL" id="ASO18785.1"/>
    </source>
</evidence>
<keyword evidence="2" id="KW-1185">Reference proteome</keyword>
<name>A0A221VZ00_9PSEU</name>
<accession>A0A221VZ00</accession>
<dbReference type="Proteomes" id="UP000204221">
    <property type="component" value="Chromosome"/>
</dbReference>
<protein>
    <submittedName>
        <fullName evidence="1">Uncharacterized protein</fullName>
    </submittedName>
</protein>
<dbReference type="AlphaFoldDB" id="A0A221VZ00"/>
<reference evidence="1 2" key="1">
    <citation type="submission" date="2017-07" db="EMBL/GenBank/DDBJ databases">
        <title>Complete genome sequence of Actinoalloteichus hoggarensis DSM 45943, type strain of Actinoalloteichus hoggarensis.</title>
        <authorList>
            <person name="Ruckert C."/>
            <person name="Nouioui I."/>
            <person name="Willmese J."/>
            <person name="van Wezel G."/>
            <person name="Klenk H.-P."/>
            <person name="Kalinowski J."/>
            <person name="Zotchev S.B."/>
        </authorList>
    </citation>
    <scope>NUCLEOTIDE SEQUENCE [LARGE SCALE GENOMIC DNA]</scope>
    <source>
        <strain evidence="1 2">DSM 45943</strain>
    </source>
</reference>
<dbReference type="KEGG" id="ahg:AHOG_05660"/>
<organism evidence="1 2">
    <name type="scientific">Actinoalloteichus hoggarensis</name>
    <dbReference type="NCBI Taxonomy" id="1470176"/>
    <lineage>
        <taxon>Bacteria</taxon>
        <taxon>Bacillati</taxon>
        <taxon>Actinomycetota</taxon>
        <taxon>Actinomycetes</taxon>
        <taxon>Pseudonocardiales</taxon>
        <taxon>Pseudonocardiaceae</taxon>
        <taxon>Actinoalloteichus</taxon>
    </lineage>
</organism>
<proteinExistence type="predicted"/>
<sequence>MSGLTGPPGSIVVRGLGPGARPRPLDPIEAGWSDRSGRAQTDSAPAAPAAAFVCEGGVWP</sequence>
<evidence type="ECO:0000313" key="2">
    <source>
        <dbReference type="Proteomes" id="UP000204221"/>
    </source>
</evidence>
<dbReference type="EMBL" id="CP022521">
    <property type="protein sequence ID" value="ASO18785.1"/>
    <property type="molecule type" value="Genomic_DNA"/>
</dbReference>
<gene>
    <name evidence="1" type="ORF">AHOG_05660</name>
</gene>